<feature type="region of interest" description="Disordered" evidence="1">
    <location>
        <begin position="109"/>
        <end position="131"/>
    </location>
</feature>
<dbReference type="AlphaFoldDB" id="A0A370L4Q4"/>
<gene>
    <name evidence="3" type="ORF">DWE98_16200</name>
</gene>
<proteinExistence type="predicted"/>
<name>A0A370L4Q4_9HYPH</name>
<sequence length="214" mass="23548">MAYRNRIPQLVVAGGLLLAASPAFAQEGMLFQRLMQGVMGNSEDNIDYRQRPPLVVPPSSALPRPQDPASTRNAAWPNDPDVAARREAARNSLIPTENEKYRNNPMLSQQELRRGRTLQQQSAGNITTEELNNYNNQIAPIRIGRDLASQRNQDDLSKLTYGSEPARQLLTEPPTGYRRPVGSAPLGPGQSGPVEDRQAVGQLEFVTGQKPPSQ</sequence>
<evidence type="ECO:0000256" key="2">
    <source>
        <dbReference type="SAM" id="SignalP"/>
    </source>
</evidence>
<evidence type="ECO:0000313" key="4">
    <source>
        <dbReference type="Proteomes" id="UP000255207"/>
    </source>
</evidence>
<organism evidence="3 4">
    <name type="scientific">Bosea caraganae</name>
    <dbReference type="NCBI Taxonomy" id="2763117"/>
    <lineage>
        <taxon>Bacteria</taxon>
        <taxon>Pseudomonadati</taxon>
        <taxon>Pseudomonadota</taxon>
        <taxon>Alphaproteobacteria</taxon>
        <taxon>Hyphomicrobiales</taxon>
        <taxon>Boseaceae</taxon>
        <taxon>Bosea</taxon>
    </lineage>
</organism>
<keyword evidence="4" id="KW-1185">Reference proteome</keyword>
<accession>A0A370L4Q4</accession>
<evidence type="ECO:0000313" key="3">
    <source>
        <dbReference type="EMBL" id="RDJ23685.1"/>
    </source>
</evidence>
<dbReference type="RefSeq" id="WP_114830310.1">
    <property type="nucleotide sequence ID" value="NZ_QQTO01000035.1"/>
</dbReference>
<evidence type="ECO:0008006" key="5">
    <source>
        <dbReference type="Google" id="ProtNLM"/>
    </source>
</evidence>
<feature type="region of interest" description="Disordered" evidence="1">
    <location>
        <begin position="57"/>
        <end position="80"/>
    </location>
</feature>
<feature type="region of interest" description="Disordered" evidence="1">
    <location>
        <begin position="162"/>
        <end position="214"/>
    </location>
</feature>
<dbReference type="EMBL" id="QQTP01000008">
    <property type="protein sequence ID" value="RDJ23685.1"/>
    <property type="molecule type" value="Genomic_DNA"/>
</dbReference>
<dbReference type="OrthoDB" id="8018783at2"/>
<feature type="chain" id="PRO_5030068376" description="DUF3035 domain-containing protein" evidence="2">
    <location>
        <begin position="26"/>
        <end position="214"/>
    </location>
</feature>
<reference evidence="4" key="1">
    <citation type="submission" date="2018-07" db="EMBL/GenBank/DDBJ databases">
        <authorList>
            <person name="Safronova V.I."/>
            <person name="Chirak E.R."/>
            <person name="Sazanova A.L."/>
        </authorList>
    </citation>
    <scope>NUCLEOTIDE SEQUENCE [LARGE SCALE GENOMIC DNA]</scope>
    <source>
        <strain evidence="4">RCAM04685</strain>
    </source>
</reference>
<keyword evidence="2" id="KW-0732">Signal</keyword>
<evidence type="ECO:0000256" key="1">
    <source>
        <dbReference type="SAM" id="MobiDB-lite"/>
    </source>
</evidence>
<protein>
    <recommendedName>
        <fullName evidence="5">DUF3035 domain-containing protein</fullName>
    </recommendedName>
</protein>
<feature type="signal peptide" evidence="2">
    <location>
        <begin position="1"/>
        <end position="25"/>
    </location>
</feature>
<dbReference type="Proteomes" id="UP000255207">
    <property type="component" value="Unassembled WGS sequence"/>
</dbReference>
<feature type="compositionally biased region" description="Polar residues" evidence="1">
    <location>
        <begin position="117"/>
        <end position="131"/>
    </location>
</feature>
<comment type="caution">
    <text evidence="3">The sequence shown here is derived from an EMBL/GenBank/DDBJ whole genome shotgun (WGS) entry which is preliminary data.</text>
</comment>